<comment type="caution">
    <text evidence="8">The sequence shown here is derived from an EMBL/GenBank/DDBJ whole genome shotgun (WGS) entry which is preliminary data.</text>
</comment>
<proteinExistence type="predicted"/>
<gene>
    <name evidence="8" type="ORF">jhhlp_006637</name>
</gene>
<dbReference type="OrthoDB" id="4685598at2759"/>
<dbReference type="GO" id="GO:0000981">
    <property type="term" value="F:DNA-binding transcription factor activity, RNA polymerase II-specific"/>
    <property type="evidence" value="ECO:0007669"/>
    <property type="project" value="InterPro"/>
</dbReference>
<dbReference type="InterPro" id="IPR001138">
    <property type="entry name" value="Zn2Cys6_DnaBD"/>
</dbReference>
<dbReference type="Gene3D" id="4.10.240.10">
    <property type="entry name" value="Zn(2)-C6 fungal-type DNA-binding domain"/>
    <property type="match status" value="1"/>
</dbReference>
<dbReference type="PANTHER" id="PTHR47338">
    <property type="entry name" value="ZN(II)2CYS6 TRANSCRIPTION FACTOR (EUROFUNG)-RELATED"/>
    <property type="match status" value="1"/>
</dbReference>
<evidence type="ECO:0000256" key="4">
    <source>
        <dbReference type="ARBA" id="ARBA00023163"/>
    </source>
</evidence>
<dbReference type="PROSITE" id="PS50048">
    <property type="entry name" value="ZN2_CY6_FUNGAL_2"/>
    <property type="match status" value="1"/>
</dbReference>
<dbReference type="SMART" id="SM00066">
    <property type="entry name" value="GAL4"/>
    <property type="match status" value="1"/>
</dbReference>
<feature type="region of interest" description="Disordered" evidence="6">
    <location>
        <begin position="632"/>
        <end position="699"/>
    </location>
</feature>
<dbReference type="GO" id="GO:0005634">
    <property type="term" value="C:nucleus"/>
    <property type="evidence" value="ECO:0007669"/>
    <property type="project" value="UniProtKB-SubCell"/>
</dbReference>
<evidence type="ECO:0000256" key="2">
    <source>
        <dbReference type="ARBA" id="ARBA00022723"/>
    </source>
</evidence>
<dbReference type="CDD" id="cd12148">
    <property type="entry name" value="fungal_TF_MHR"/>
    <property type="match status" value="1"/>
</dbReference>
<evidence type="ECO:0000256" key="5">
    <source>
        <dbReference type="ARBA" id="ARBA00023242"/>
    </source>
</evidence>
<dbReference type="SUPFAM" id="SSF57701">
    <property type="entry name" value="Zn2/Cys6 DNA-binding domain"/>
    <property type="match status" value="1"/>
</dbReference>
<evidence type="ECO:0000256" key="3">
    <source>
        <dbReference type="ARBA" id="ARBA00023015"/>
    </source>
</evidence>
<keyword evidence="9" id="KW-1185">Reference proteome</keyword>
<dbReference type="PRINTS" id="PR00755">
    <property type="entry name" value="AFLATOXINBRP"/>
</dbReference>
<comment type="subcellular location">
    <subcellularLocation>
        <location evidence="1">Nucleus</location>
    </subcellularLocation>
</comment>
<dbReference type="InterPro" id="IPR036864">
    <property type="entry name" value="Zn2-C6_fun-type_DNA-bd_sf"/>
</dbReference>
<accession>A0A2N3N6G4</accession>
<evidence type="ECO:0000313" key="8">
    <source>
        <dbReference type="EMBL" id="PKS08025.1"/>
    </source>
</evidence>
<dbReference type="PANTHER" id="PTHR47338:SF7">
    <property type="entry name" value="ZN(II)2CYS6 TRANSCRIPTION FACTOR (EUROFUNG)"/>
    <property type="match status" value="1"/>
</dbReference>
<dbReference type="InterPro" id="IPR050815">
    <property type="entry name" value="TF_fung"/>
</dbReference>
<organism evidence="8 9">
    <name type="scientific">Lomentospora prolificans</name>
    <dbReference type="NCBI Taxonomy" id="41688"/>
    <lineage>
        <taxon>Eukaryota</taxon>
        <taxon>Fungi</taxon>
        <taxon>Dikarya</taxon>
        <taxon>Ascomycota</taxon>
        <taxon>Pezizomycotina</taxon>
        <taxon>Sordariomycetes</taxon>
        <taxon>Hypocreomycetidae</taxon>
        <taxon>Microascales</taxon>
        <taxon>Microascaceae</taxon>
        <taxon>Lomentospora</taxon>
    </lineage>
</organism>
<keyword evidence="4" id="KW-0804">Transcription</keyword>
<dbReference type="VEuPathDB" id="FungiDB:jhhlp_006637"/>
<dbReference type="Proteomes" id="UP000233524">
    <property type="component" value="Unassembled WGS sequence"/>
</dbReference>
<evidence type="ECO:0000256" key="1">
    <source>
        <dbReference type="ARBA" id="ARBA00004123"/>
    </source>
</evidence>
<dbReference type="Pfam" id="PF04082">
    <property type="entry name" value="Fungal_trans"/>
    <property type="match status" value="1"/>
</dbReference>
<dbReference type="AlphaFoldDB" id="A0A2N3N6G4"/>
<evidence type="ECO:0000259" key="7">
    <source>
        <dbReference type="PROSITE" id="PS50048"/>
    </source>
</evidence>
<feature type="compositionally biased region" description="Low complexity" evidence="6">
    <location>
        <begin position="650"/>
        <end position="661"/>
    </location>
</feature>
<dbReference type="Pfam" id="PF00172">
    <property type="entry name" value="Zn_clus"/>
    <property type="match status" value="1"/>
</dbReference>
<dbReference type="GO" id="GO:0008270">
    <property type="term" value="F:zinc ion binding"/>
    <property type="evidence" value="ECO:0007669"/>
    <property type="project" value="InterPro"/>
</dbReference>
<name>A0A2N3N6G4_9PEZI</name>
<dbReference type="CDD" id="cd00067">
    <property type="entry name" value="GAL4"/>
    <property type="match status" value="1"/>
</dbReference>
<dbReference type="GO" id="GO:0003677">
    <property type="term" value="F:DNA binding"/>
    <property type="evidence" value="ECO:0007669"/>
    <property type="project" value="InterPro"/>
</dbReference>
<keyword evidence="3" id="KW-0805">Transcription regulation</keyword>
<protein>
    <recommendedName>
        <fullName evidence="7">Zn(2)-C6 fungal-type domain-containing protein</fullName>
    </recommendedName>
</protein>
<reference evidence="8 9" key="1">
    <citation type="journal article" date="2017" name="G3 (Bethesda)">
        <title>First Draft Genome Sequence of the Pathogenic Fungus Lomentospora prolificans (Formerly Scedosporium prolificans).</title>
        <authorList>
            <person name="Luo R."/>
            <person name="Zimin A."/>
            <person name="Workman R."/>
            <person name="Fan Y."/>
            <person name="Pertea G."/>
            <person name="Grossman N."/>
            <person name="Wear M.P."/>
            <person name="Jia B."/>
            <person name="Miller H."/>
            <person name="Casadevall A."/>
            <person name="Timp W."/>
            <person name="Zhang S.X."/>
            <person name="Salzberg S.L."/>
        </authorList>
    </citation>
    <scope>NUCLEOTIDE SEQUENCE [LARGE SCALE GENOMIC DNA]</scope>
    <source>
        <strain evidence="8 9">JHH-5317</strain>
    </source>
</reference>
<sequence>MSWPRATPRGPSVSLHDLADAAAASGVMSAPAAALARCTTCRLRKVSALYRVLTEACLTKVNPQCAPELVTPTERVTEAGTPRRRIGAACRECRAQKVKCSGHKPICTRCARRGVTCTYRTDDRSRGRPEILSHARGAESAANLHAVPPSALDANLQHRLLSRDILSRHVDAYFVYIYPLPGYDFFHKPTLLEDLHNDRIPPVLGTAICAAVSMYTSRSRDGKRLEIQWAKDVDAYLFRNLNRLDLLNLQLMVLSMFHHFAYRQFGRVWLMSGMTTKLVLAMQLNKKLQRHSGQHSARNSVTPSECIKRLAWCLFLHDKLHSGGVPEFLALPERCMTIPLPANDDDFARERIGPPVHWCDDLEMISRNNLGLNGYTLLLTRLHHHVLHQTKALLSKRDSASPDEIGEAFVALTNLQGQLSALYRSMPEHFKLSDRAIFLHSSAPSFYTYISFQTWYLHANCDLFRICLPGVYRESASPHLLANAPSGIVQKWQRLAISYAWKMASTWERLLSMKDTGTLIVPGGFMQLSPERRYNLYSGIVDPITHESVTLDNETIEKLCASNVVFINDLASVAPIAAVVQEGVKAMLESELAKEAGVADERNQHEAPVTSDVQQDHILSRYNLLAMGLSSTQEGDAVPPEANSAGTRMAASSRADSGDAAHLPGTQGIGADNGSNHNPGPPDLPNLTSHHSGFGEYSEGTWPDGSGMLVTPFSNSIVPEYFVAASQCDMNGELDWFLAHSSLAG</sequence>
<dbReference type="GO" id="GO:0006351">
    <property type="term" value="P:DNA-templated transcription"/>
    <property type="evidence" value="ECO:0007669"/>
    <property type="project" value="InterPro"/>
</dbReference>
<dbReference type="PROSITE" id="PS00463">
    <property type="entry name" value="ZN2_CY6_FUNGAL_1"/>
    <property type="match status" value="1"/>
</dbReference>
<keyword evidence="2" id="KW-0479">Metal-binding</keyword>
<dbReference type="EMBL" id="NLAX01000701">
    <property type="protein sequence ID" value="PKS08025.1"/>
    <property type="molecule type" value="Genomic_DNA"/>
</dbReference>
<dbReference type="SMART" id="SM00906">
    <property type="entry name" value="Fungal_trans"/>
    <property type="match status" value="1"/>
</dbReference>
<feature type="domain" description="Zn(2)-C6 fungal-type" evidence="7">
    <location>
        <begin position="89"/>
        <end position="119"/>
    </location>
</feature>
<keyword evidence="5" id="KW-0539">Nucleus</keyword>
<evidence type="ECO:0000313" key="9">
    <source>
        <dbReference type="Proteomes" id="UP000233524"/>
    </source>
</evidence>
<evidence type="ECO:0000256" key="6">
    <source>
        <dbReference type="SAM" id="MobiDB-lite"/>
    </source>
</evidence>
<dbReference type="InParanoid" id="A0A2N3N6G4"/>
<dbReference type="InterPro" id="IPR007219">
    <property type="entry name" value="XnlR_reg_dom"/>
</dbReference>